<comment type="caution">
    <text evidence="1">The sequence shown here is derived from an EMBL/GenBank/DDBJ whole genome shotgun (WGS) entry which is preliminary data.</text>
</comment>
<evidence type="ECO:0000313" key="1">
    <source>
        <dbReference type="EMBL" id="TYC49648.1"/>
    </source>
</evidence>
<sequence length="141" mass="16480">MTRIDNLFSRFPEVIFIELHNCPDGFQGTHRAYKNYFYVYYNADLNEPTVYASILHELTHYTRGDVAYSEKNEYQTNIETSYDLVSINEVVDYNANNPELDDYAIAEHFNITIKQLHELVSAHYIKDGFTPPSGLLFSDYM</sequence>
<dbReference type="Proteomes" id="UP000371977">
    <property type="component" value="Unassembled WGS sequence"/>
</dbReference>
<evidence type="ECO:0008006" key="3">
    <source>
        <dbReference type="Google" id="ProtNLM"/>
    </source>
</evidence>
<protein>
    <recommendedName>
        <fullName evidence="3">ImmA/IrrE family metallo-endopeptidase</fullName>
    </recommendedName>
</protein>
<reference evidence="1 2" key="1">
    <citation type="submission" date="2019-01" db="EMBL/GenBank/DDBJ databases">
        <title>Weissella sp. nov., a novel lactic acid bacterium isolated from animal feces.</title>
        <authorList>
            <person name="Wang L.-T."/>
        </authorList>
    </citation>
    <scope>NUCLEOTIDE SEQUENCE [LARGE SCALE GENOMIC DNA]</scope>
    <source>
        <strain evidence="1 2">8H-2</strain>
    </source>
</reference>
<dbReference type="EMBL" id="SDGZ01000014">
    <property type="protein sequence ID" value="TYC49648.1"/>
    <property type="molecule type" value="Genomic_DNA"/>
</dbReference>
<dbReference type="AlphaFoldDB" id="A0A6C2C6X2"/>
<evidence type="ECO:0000313" key="2">
    <source>
        <dbReference type="Proteomes" id="UP000371977"/>
    </source>
</evidence>
<name>A0A6C2C6X2_9LACO</name>
<accession>A0A6C2C6X2</accession>
<organism evidence="1 2">
    <name type="scientific">Weissella muntiaci</name>
    <dbReference type="NCBI Taxonomy" id="2508881"/>
    <lineage>
        <taxon>Bacteria</taxon>
        <taxon>Bacillati</taxon>
        <taxon>Bacillota</taxon>
        <taxon>Bacilli</taxon>
        <taxon>Lactobacillales</taxon>
        <taxon>Lactobacillaceae</taxon>
        <taxon>Weissella</taxon>
    </lineage>
</organism>
<dbReference type="RefSeq" id="WP_148622640.1">
    <property type="nucleotide sequence ID" value="NZ_SDGZ01000014.1"/>
</dbReference>
<keyword evidence="2" id="KW-1185">Reference proteome</keyword>
<gene>
    <name evidence="1" type="ORF">ESZ50_05755</name>
</gene>
<proteinExistence type="predicted"/>
<dbReference type="OrthoDB" id="383712at2"/>